<dbReference type="PROSITE" id="PS50056">
    <property type="entry name" value="TYR_PHOSPHATASE_2"/>
    <property type="match status" value="1"/>
</dbReference>
<dbReference type="InterPro" id="IPR000340">
    <property type="entry name" value="Dual-sp_phosphatase_cat-dom"/>
</dbReference>
<comment type="similarity">
    <text evidence="1">Belongs to the protein-tyrosine phosphatase family. Non-receptor class dual specificity subfamily.</text>
</comment>
<dbReference type="GO" id="GO:0004722">
    <property type="term" value="F:protein serine/threonine phosphatase activity"/>
    <property type="evidence" value="ECO:0007669"/>
    <property type="project" value="UniProtKB-EC"/>
</dbReference>
<dbReference type="EMBL" id="CAJZBQ010000060">
    <property type="protein sequence ID" value="CAG9334820.1"/>
    <property type="molecule type" value="Genomic_DNA"/>
</dbReference>
<dbReference type="Gene3D" id="3.90.190.10">
    <property type="entry name" value="Protein tyrosine phosphatase superfamily"/>
    <property type="match status" value="1"/>
</dbReference>
<dbReference type="GO" id="GO:0005829">
    <property type="term" value="C:cytosol"/>
    <property type="evidence" value="ECO:0007669"/>
    <property type="project" value="TreeGrafter"/>
</dbReference>
<evidence type="ECO:0000256" key="2">
    <source>
        <dbReference type="ARBA" id="ARBA00022801"/>
    </source>
</evidence>
<evidence type="ECO:0000256" key="3">
    <source>
        <dbReference type="ARBA" id="ARBA00022912"/>
    </source>
</evidence>
<comment type="catalytic activity">
    <reaction evidence="5">
        <text>O-phospho-L-threonyl-[protein] + H2O = L-threonyl-[protein] + phosphate</text>
        <dbReference type="Rhea" id="RHEA:47004"/>
        <dbReference type="Rhea" id="RHEA-COMP:11060"/>
        <dbReference type="Rhea" id="RHEA-COMP:11605"/>
        <dbReference type="ChEBI" id="CHEBI:15377"/>
        <dbReference type="ChEBI" id="CHEBI:30013"/>
        <dbReference type="ChEBI" id="CHEBI:43474"/>
        <dbReference type="ChEBI" id="CHEBI:61977"/>
        <dbReference type="EC" id="3.1.3.16"/>
    </reaction>
</comment>
<comment type="catalytic activity">
    <reaction evidence="4">
        <text>O-phospho-L-seryl-[protein] + H2O = L-seryl-[protein] + phosphate</text>
        <dbReference type="Rhea" id="RHEA:20629"/>
        <dbReference type="Rhea" id="RHEA-COMP:9863"/>
        <dbReference type="Rhea" id="RHEA-COMP:11604"/>
        <dbReference type="ChEBI" id="CHEBI:15377"/>
        <dbReference type="ChEBI" id="CHEBI:29999"/>
        <dbReference type="ChEBI" id="CHEBI:43474"/>
        <dbReference type="ChEBI" id="CHEBI:83421"/>
        <dbReference type="EC" id="3.1.3.16"/>
    </reaction>
</comment>
<dbReference type="PANTHER" id="PTHR45948">
    <property type="entry name" value="DUAL SPECIFICITY PROTEIN PHOSPHATASE DDB_G0269404-RELATED"/>
    <property type="match status" value="1"/>
</dbReference>
<evidence type="ECO:0000256" key="5">
    <source>
        <dbReference type="ARBA" id="ARBA00048336"/>
    </source>
</evidence>
<evidence type="ECO:0000256" key="4">
    <source>
        <dbReference type="ARBA" id="ARBA00047761"/>
    </source>
</evidence>
<gene>
    <name evidence="8" type="ORF">BSTOLATCC_MIC62405</name>
</gene>
<dbReference type="CDD" id="cd14498">
    <property type="entry name" value="DSP"/>
    <property type="match status" value="1"/>
</dbReference>
<protein>
    <recommendedName>
        <fullName evidence="10">Dual specificity protein phosphatase</fullName>
    </recommendedName>
</protein>
<dbReference type="InterPro" id="IPR000387">
    <property type="entry name" value="Tyr_Pase_dom"/>
</dbReference>
<dbReference type="InterPro" id="IPR029021">
    <property type="entry name" value="Prot-tyrosine_phosphatase-like"/>
</dbReference>
<name>A0AAU9K721_9CILI</name>
<evidence type="ECO:0000313" key="9">
    <source>
        <dbReference type="Proteomes" id="UP001162131"/>
    </source>
</evidence>
<comment type="caution">
    <text evidence="8">The sequence shown here is derived from an EMBL/GenBank/DDBJ whole genome shotgun (WGS) entry which is preliminary data.</text>
</comment>
<dbReference type="PROSITE" id="PS50054">
    <property type="entry name" value="TYR_PHOSPHATASE_DUAL"/>
    <property type="match status" value="1"/>
</dbReference>
<dbReference type="InterPro" id="IPR020422">
    <property type="entry name" value="TYR_PHOSPHATASE_DUAL_dom"/>
</dbReference>
<organism evidence="8 9">
    <name type="scientific">Blepharisma stoltei</name>
    <dbReference type="NCBI Taxonomy" id="1481888"/>
    <lineage>
        <taxon>Eukaryota</taxon>
        <taxon>Sar</taxon>
        <taxon>Alveolata</taxon>
        <taxon>Ciliophora</taxon>
        <taxon>Postciliodesmatophora</taxon>
        <taxon>Heterotrichea</taxon>
        <taxon>Heterotrichida</taxon>
        <taxon>Blepharismidae</taxon>
        <taxon>Blepharisma</taxon>
    </lineage>
</organism>
<accession>A0AAU9K721</accession>
<evidence type="ECO:0000259" key="7">
    <source>
        <dbReference type="PROSITE" id="PS50056"/>
    </source>
</evidence>
<keyword evidence="9" id="KW-1185">Reference proteome</keyword>
<evidence type="ECO:0008006" key="10">
    <source>
        <dbReference type="Google" id="ProtNLM"/>
    </source>
</evidence>
<evidence type="ECO:0000256" key="1">
    <source>
        <dbReference type="ARBA" id="ARBA00008601"/>
    </source>
</evidence>
<dbReference type="Pfam" id="PF00782">
    <property type="entry name" value="DSPc"/>
    <property type="match status" value="1"/>
</dbReference>
<dbReference type="Proteomes" id="UP001162131">
    <property type="component" value="Unassembled WGS sequence"/>
</dbReference>
<dbReference type="GO" id="GO:0004725">
    <property type="term" value="F:protein tyrosine phosphatase activity"/>
    <property type="evidence" value="ECO:0007669"/>
    <property type="project" value="TreeGrafter"/>
</dbReference>
<feature type="domain" description="Tyrosine specific protein phosphatases" evidence="7">
    <location>
        <begin position="68"/>
        <end position="125"/>
    </location>
</feature>
<evidence type="ECO:0000259" key="6">
    <source>
        <dbReference type="PROSITE" id="PS50054"/>
    </source>
</evidence>
<dbReference type="AlphaFoldDB" id="A0AAU9K721"/>
<reference evidence="8" key="1">
    <citation type="submission" date="2021-09" db="EMBL/GenBank/DDBJ databases">
        <authorList>
            <consortium name="AG Swart"/>
            <person name="Singh M."/>
            <person name="Singh A."/>
            <person name="Seah K."/>
            <person name="Emmerich C."/>
        </authorList>
    </citation>
    <scope>NUCLEOTIDE SEQUENCE</scope>
    <source>
        <strain evidence="8">ATCC30299</strain>
    </source>
</reference>
<dbReference type="GO" id="GO:0007165">
    <property type="term" value="P:signal transduction"/>
    <property type="evidence" value="ECO:0007669"/>
    <property type="project" value="TreeGrafter"/>
</dbReference>
<feature type="domain" description="Tyrosine-protein phosphatase" evidence="6">
    <location>
        <begin position="4"/>
        <end position="147"/>
    </location>
</feature>
<dbReference type="PANTHER" id="PTHR45948:SF2">
    <property type="entry name" value="DUAL SPECIFICITY PROTEIN PHOSPHATASE"/>
    <property type="match status" value="1"/>
</dbReference>
<dbReference type="SMART" id="SM00195">
    <property type="entry name" value="DSPc"/>
    <property type="match status" value="1"/>
</dbReference>
<keyword evidence="3" id="KW-0904">Protein phosphatase</keyword>
<sequence>MIYPPVSEIEPLLYLGSLQGAKDKELLESIGIQCIVQVLDEIHLDSLYETMDYLFIPLADWTSSNIVMHLPNALKFIHQNISQDKKVFIHCAAGVSRSVSIVCAYLMAKYHISYDRALKEVRNRRWCALPNPGFARQLRNISLDALISYIDNP</sequence>
<keyword evidence="2" id="KW-0378">Hydrolase</keyword>
<evidence type="ECO:0000313" key="8">
    <source>
        <dbReference type="EMBL" id="CAG9334820.1"/>
    </source>
</evidence>
<proteinExistence type="inferred from homology"/>
<dbReference type="SUPFAM" id="SSF52799">
    <property type="entry name" value="(Phosphotyrosine protein) phosphatases II"/>
    <property type="match status" value="1"/>
</dbReference>